<accession>A0A7C1JZE8</accession>
<comment type="caution">
    <text evidence="3">The sequence shown here is derived from an EMBL/GenBank/DDBJ whole genome shotgun (WGS) entry which is preliminary data.</text>
</comment>
<dbReference type="InterPro" id="IPR011659">
    <property type="entry name" value="WD40"/>
</dbReference>
<name>A0A7C1JZE8_9CHLR</name>
<protein>
    <submittedName>
        <fullName evidence="3">Uncharacterized protein</fullName>
    </submittedName>
</protein>
<comment type="similarity">
    <text evidence="1">Belongs to the TolB family.</text>
</comment>
<sequence length="478" mass="51614">MRMSSKTTLVLSALIVLGLLVAFAGWLGVRYIADTGRPPAAVSLPPVQAVVDSPLPSPAHPTAEIVVITPPPEGGGIVLEPGKIYVFPSPTPFPTPTPRPTLTRRPGPTATPFPTRQPASGEGSIIIYLASTDSARKVLGKLFITAQGENIAGVISIPLPIDFDPYLIAPSPDGQYLLLMRPMMPGGLPYILNTKDESIRSLLPESSSLPGRFFGWHPDSRQILFWPSNSELWLIDVETSERIILTLVEGSVQGAAISPDGQNVVYISGLRTTEHLNSEALWMVSTAGSDARPLFYFDGRAYVFGWSPNGKHILYMGGPGAGREQVTTEQSISQGPLWIVEPDGRNPRPLAGSFVTGFGYEPAWSPDSQWVAFTGLDEGQEFGCFPQTKESLPQWPECQFQGTGVYIENIGTGEIRRLAPGIAPKWSPDGSTLAFLSDASGAIEIWTVRADGRELRQLTTDKQPKTGISWIGMLGVQK</sequence>
<dbReference type="Gene3D" id="2.120.10.30">
    <property type="entry name" value="TolB, C-terminal domain"/>
    <property type="match status" value="2"/>
</dbReference>
<gene>
    <name evidence="3" type="ORF">ENQ20_05075</name>
</gene>
<feature type="region of interest" description="Disordered" evidence="2">
    <location>
        <begin position="90"/>
        <end position="118"/>
    </location>
</feature>
<evidence type="ECO:0000313" key="3">
    <source>
        <dbReference type="EMBL" id="HDX30849.1"/>
    </source>
</evidence>
<dbReference type="AlphaFoldDB" id="A0A7C1JZE8"/>
<dbReference type="InterPro" id="IPR011042">
    <property type="entry name" value="6-blade_b-propeller_TolB-like"/>
</dbReference>
<dbReference type="PANTHER" id="PTHR36842:SF1">
    <property type="entry name" value="PROTEIN TOLB"/>
    <property type="match status" value="1"/>
</dbReference>
<dbReference type="PANTHER" id="PTHR36842">
    <property type="entry name" value="PROTEIN TOLB HOMOLOG"/>
    <property type="match status" value="1"/>
</dbReference>
<dbReference type="SUPFAM" id="SSF82171">
    <property type="entry name" value="DPP6 N-terminal domain-like"/>
    <property type="match status" value="1"/>
</dbReference>
<evidence type="ECO:0000256" key="2">
    <source>
        <dbReference type="SAM" id="MobiDB-lite"/>
    </source>
</evidence>
<reference evidence="3" key="1">
    <citation type="journal article" date="2020" name="mSystems">
        <title>Genome- and Community-Level Interaction Insights into Carbon Utilization and Element Cycling Functions of Hydrothermarchaeota in Hydrothermal Sediment.</title>
        <authorList>
            <person name="Zhou Z."/>
            <person name="Liu Y."/>
            <person name="Xu W."/>
            <person name="Pan J."/>
            <person name="Luo Z.H."/>
            <person name="Li M."/>
        </authorList>
    </citation>
    <scope>NUCLEOTIDE SEQUENCE [LARGE SCALE GENOMIC DNA]</scope>
    <source>
        <strain evidence="3">SpSt-289</strain>
    </source>
</reference>
<dbReference type="Pfam" id="PF07676">
    <property type="entry name" value="PD40"/>
    <property type="match status" value="2"/>
</dbReference>
<proteinExistence type="inferred from homology"/>
<feature type="compositionally biased region" description="Low complexity" evidence="2">
    <location>
        <begin position="100"/>
        <end position="112"/>
    </location>
</feature>
<organism evidence="3">
    <name type="scientific">Caldilinea aerophila</name>
    <dbReference type="NCBI Taxonomy" id="133453"/>
    <lineage>
        <taxon>Bacteria</taxon>
        <taxon>Bacillati</taxon>
        <taxon>Chloroflexota</taxon>
        <taxon>Caldilineae</taxon>
        <taxon>Caldilineales</taxon>
        <taxon>Caldilineaceae</taxon>
        <taxon>Caldilinea</taxon>
    </lineage>
</organism>
<dbReference type="EMBL" id="DSMG01000054">
    <property type="protein sequence ID" value="HDX30849.1"/>
    <property type="molecule type" value="Genomic_DNA"/>
</dbReference>
<feature type="compositionally biased region" description="Pro residues" evidence="2">
    <location>
        <begin position="90"/>
        <end position="99"/>
    </location>
</feature>
<evidence type="ECO:0000256" key="1">
    <source>
        <dbReference type="ARBA" id="ARBA00009820"/>
    </source>
</evidence>